<reference evidence="1" key="1">
    <citation type="submission" date="2020-08" db="EMBL/GenBank/DDBJ databases">
        <title>Multicomponent nature underlies the extraordinary mechanical properties of spider dragline silk.</title>
        <authorList>
            <person name="Kono N."/>
            <person name="Nakamura H."/>
            <person name="Mori M."/>
            <person name="Yoshida Y."/>
            <person name="Ohtoshi R."/>
            <person name="Malay A.D."/>
            <person name="Moran D.A.P."/>
            <person name="Tomita M."/>
            <person name="Numata K."/>
            <person name="Arakawa K."/>
        </authorList>
    </citation>
    <scope>NUCLEOTIDE SEQUENCE</scope>
</reference>
<keyword evidence="2" id="KW-1185">Reference proteome</keyword>
<dbReference type="OrthoDB" id="1562405at2759"/>
<name>A0A8X6YM99_9ARAC</name>
<organism evidence="1 2">
    <name type="scientific">Trichonephila inaurata madagascariensis</name>
    <dbReference type="NCBI Taxonomy" id="2747483"/>
    <lineage>
        <taxon>Eukaryota</taxon>
        <taxon>Metazoa</taxon>
        <taxon>Ecdysozoa</taxon>
        <taxon>Arthropoda</taxon>
        <taxon>Chelicerata</taxon>
        <taxon>Arachnida</taxon>
        <taxon>Araneae</taxon>
        <taxon>Araneomorphae</taxon>
        <taxon>Entelegynae</taxon>
        <taxon>Araneoidea</taxon>
        <taxon>Nephilidae</taxon>
        <taxon>Trichonephila</taxon>
        <taxon>Trichonephila inaurata</taxon>
    </lineage>
</organism>
<dbReference type="PANTHER" id="PTHR15678:SF6">
    <property type="entry name" value="BRIDGE-LIKE LIPID TRANSFER PROTEIN FAMILY MEMBER 2"/>
    <property type="match status" value="1"/>
</dbReference>
<evidence type="ECO:0000313" key="2">
    <source>
        <dbReference type="Proteomes" id="UP000886998"/>
    </source>
</evidence>
<accession>A0A8X6YM99</accession>
<evidence type="ECO:0000313" key="1">
    <source>
        <dbReference type="EMBL" id="GFY73440.1"/>
    </source>
</evidence>
<dbReference type="AlphaFoldDB" id="A0A8X6YM99"/>
<sequence length="115" mass="12659">MLRGCVTAGYIIVSAAKAIILQRVHSPVWKDRSLASKTTWIGSFECMQYYCTVGASIPSPTVDDVVWLSVLVLSNPKAAPTQLQRIVSLCDCQIFYASYGENMDPSILEEVLNLT</sequence>
<dbReference type="Proteomes" id="UP000886998">
    <property type="component" value="Unassembled WGS sequence"/>
</dbReference>
<protein>
    <submittedName>
        <fullName evidence="1">Protein KIAA0100</fullName>
    </submittedName>
</protein>
<gene>
    <name evidence="1" type="primary">KIAA0100</name>
    <name evidence="1" type="ORF">TNIN_119491</name>
</gene>
<dbReference type="EMBL" id="BMAV01020062">
    <property type="protein sequence ID" value="GFY73440.1"/>
    <property type="molecule type" value="Genomic_DNA"/>
</dbReference>
<dbReference type="InterPro" id="IPR045167">
    <property type="entry name" value="Hobbit"/>
</dbReference>
<comment type="caution">
    <text evidence="1">The sequence shown here is derived from an EMBL/GenBank/DDBJ whole genome shotgun (WGS) entry which is preliminary data.</text>
</comment>
<proteinExistence type="predicted"/>
<dbReference type="PANTHER" id="PTHR15678">
    <property type="entry name" value="ANTIGEN MLAA-22-RELATED"/>
    <property type="match status" value="1"/>
</dbReference>